<organism evidence="1">
    <name type="scientific">marine metagenome</name>
    <dbReference type="NCBI Taxonomy" id="408172"/>
    <lineage>
        <taxon>unclassified sequences</taxon>
        <taxon>metagenomes</taxon>
        <taxon>ecological metagenomes</taxon>
    </lineage>
</organism>
<reference evidence="1" key="1">
    <citation type="submission" date="2018-05" db="EMBL/GenBank/DDBJ databases">
        <authorList>
            <person name="Lanie J.A."/>
            <person name="Ng W.-L."/>
            <person name="Kazmierczak K.M."/>
            <person name="Andrzejewski T.M."/>
            <person name="Davidsen T.M."/>
            <person name="Wayne K.J."/>
            <person name="Tettelin H."/>
            <person name="Glass J.I."/>
            <person name="Rusch D."/>
            <person name="Podicherti R."/>
            <person name="Tsui H.-C.T."/>
            <person name="Winkler M.E."/>
        </authorList>
    </citation>
    <scope>NUCLEOTIDE SEQUENCE</scope>
</reference>
<protein>
    <submittedName>
        <fullName evidence="1">Uncharacterized protein</fullName>
    </submittedName>
</protein>
<dbReference type="AlphaFoldDB" id="A0A383EFX8"/>
<feature type="non-terminal residue" evidence="1">
    <location>
        <position position="1"/>
    </location>
</feature>
<gene>
    <name evidence="1" type="ORF">METZ01_LOCUS508383</name>
</gene>
<accession>A0A383EFX8</accession>
<sequence length="206" mass="21101">ASVLPVARLIGSPEADEWSDHALTEWRNATAKTKGSDARAALLYNLFEGLGENVPDEAWEALINTDARSQVALPDAGIWHRLVQLTEVGGGETPPSAAEIPFAALTPVVSGLAMQFAATEPVVSPVASKSAILPSAAAVGTPSPKRSASPVPVGESVLISLLALGNAGPSRAHPILLRQIMKTLAAAGLKKEARNLAAKAALAAGL</sequence>
<name>A0A383EFX8_9ZZZZ</name>
<proteinExistence type="predicted"/>
<evidence type="ECO:0000313" key="1">
    <source>
        <dbReference type="EMBL" id="SVE55529.1"/>
    </source>
</evidence>
<dbReference type="EMBL" id="UINC01225450">
    <property type="protein sequence ID" value="SVE55529.1"/>
    <property type="molecule type" value="Genomic_DNA"/>
</dbReference>